<dbReference type="Gene3D" id="3.30.1370.110">
    <property type="match status" value="1"/>
</dbReference>
<dbReference type="EMBL" id="SAWZ01000005">
    <property type="protein sequence ID" value="RXR05339.1"/>
    <property type="molecule type" value="Genomic_DNA"/>
</dbReference>
<evidence type="ECO:0000259" key="2">
    <source>
        <dbReference type="PROSITE" id="PS50828"/>
    </source>
</evidence>
<dbReference type="PANTHER" id="PTHR35562:SF2">
    <property type="entry name" value="DNA ENDONUCLEASE SMRA-RELATED"/>
    <property type="match status" value="1"/>
</dbReference>
<dbReference type="GO" id="GO:0004520">
    <property type="term" value="F:DNA endonuclease activity"/>
    <property type="evidence" value="ECO:0007669"/>
    <property type="project" value="TreeGrafter"/>
</dbReference>
<dbReference type="RefSeq" id="WP_129471343.1">
    <property type="nucleotide sequence ID" value="NZ_SAWZ01000005.1"/>
</dbReference>
<dbReference type="PROSITE" id="PS50828">
    <property type="entry name" value="SMR"/>
    <property type="match status" value="1"/>
</dbReference>
<name>A0A4Q1JVW4_9GAMM</name>
<dbReference type="SUPFAM" id="SSF160443">
    <property type="entry name" value="SMR domain-like"/>
    <property type="match status" value="1"/>
</dbReference>
<dbReference type="OrthoDB" id="9808881at2"/>
<gene>
    <name evidence="3" type="ORF">EPA99_11410</name>
</gene>
<dbReference type="SMART" id="SM00463">
    <property type="entry name" value="SMR"/>
    <property type="match status" value="1"/>
</dbReference>
<feature type="region of interest" description="Disordered" evidence="1">
    <location>
        <begin position="27"/>
        <end position="54"/>
    </location>
</feature>
<comment type="caution">
    <text evidence="3">The sequence shown here is derived from an EMBL/GenBank/DDBJ whole genome shotgun (WGS) entry which is preliminary data.</text>
</comment>
<evidence type="ECO:0000313" key="4">
    <source>
        <dbReference type="Proteomes" id="UP000289784"/>
    </source>
</evidence>
<reference evidence="3 4" key="1">
    <citation type="submission" date="2019-01" db="EMBL/GenBank/DDBJ databases">
        <title>Pseudoxanthomonas composti sp. nov., isolated from compost.</title>
        <authorList>
            <person name="Yang G."/>
        </authorList>
    </citation>
    <scope>NUCLEOTIDE SEQUENCE [LARGE SCALE GENOMIC DNA]</scope>
    <source>
        <strain evidence="3 4">GSS15</strain>
    </source>
</reference>
<dbReference type="InterPro" id="IPR036063">
    <property type="entry name" value="Smr_dom_sf"/>
</dbReference>
<evidence type="ECO:0000313" key="3">
    <source>
        <dbReference type="EMBL" id="RXR05339.1"/>
    </source>
</evidence>
<keyword evidence="4" id="KW-1185">Reference proteome</keyword>
<dbReference type="AlphaFoldDB" id="A0A4Q1JVW4"/>
<sequence>MRKPADPPAAPPQAPEADDAALFRQAIGEVRRVHSQTPAPQKPRPRPRARMAEHDEQAALSEFRRGLEAMPIEAGDTLSYHRNELPARIWQRLKRGQFSIQDELDLHGATAAQAEQLLRMFLREAQRAGTACIRIVHGKGLGSDADIPVLKNVVDRVLRQRADVLGFHSAIPAQGGTGAVVVLLSARRPGSP</sequence>
<feature type="domain" description="Smr" evidence="2">
    <location>
        <begin position="104"/>
        <end position="185"/>
    </location>
</feature>
<organism evidence="3 4">
    <name type="scientific">Pseudoxanthomonas composti</name>
    <dbReference type="NCBI Taxonomy" id="2137479"/>
    <lineage>
        <taxon>Bacteria</taxon>
        <taxon>Pseudomonadati</taxon>
        <taxon>Pseudomonadota</taxon>
        <taxon>Gammaproteobacteria</taxon>
        <taxon>Lysobacterales</taxon>
        <taxon>Lysobacteraceae</taxon>
        <taxon>Pseudoxanthomonas</taxon>
    </lineage>
</organism>
<dbReference type="Pfam" id="PF01713">
    <property type="entry name" value="Smr"/>
    <property type="match status" value="1"/>
</dbReference>
<dbReference type="InterPro" id="IPR002625">
    <property type="entry name" value="Smr_dom"/>
</dbReference>
<evidence type="ECO:0000256" key="1">
    <source>
        <dbReference type="SAM" id="MobiDB-lite"/>
    </source>
</evidence>
<accession>A0A4Q1JVW4</accession>
<proteinExistence type="predicted"/>
<dbReference type="Proteomes" id="UP000289784">
    <property type="component" value="Unassembled WGS sequence"/>
</dbReference>
<protein>
    <submittedName>
        <fullName evidence="3">SMR domain protein</fullName>
    </submittedName>
</protein>
<dbReference type="PANTHER" id="PTHR35562">
    <property type="entry name" value="DNA ENDONUCLEASE SMRA-RELATED"/>
    <property type="match status" value="1"/>
</dbReference>